<evidence type="ECO:0000256" key="4">
    <source>
        <dbReference type="ARBA" id="ARBA00022989"/>
    </source>
</evidence>
<proteinExistence type="predicted"/>
<sequence length="794" mass="92610">MFASFNFEEAPQAPEPPKRSRRDRSIKYLREKSAKNQDRTSHALKRSNQEPTTSETVAPVLQASLPIPRPGILRVEVKFQERTKHLDLNKGRLKSTKSSGSRSSGTAGSGDDNQKSFSDVVKTAMMLRNWISAMEHDERESEPDRDATTTNAEASTTNEQRDILPSPPIFVPRVTGWAQTKAYCKDRWLHFRYFYVSQNSTFFYYWTTIVSIGTLWNMFAMVIFTFEDVYKGYFKEWLYVNIFFDVIFFLDMIVGARMTFDLDGNEVRETSKMFKNYRSSHRFKFDLLCLLPIDFALTVWSRYSIFRVVRMIKSYRLYEFILLTQRRTDFPHFVKILFLTTSCAILFHWNACVYFLFSQAEGLSEDDTNAFGFSYYKVFDPRFPTCEAFFDPDCWFPENQTVLDIDDERPKYMREMHKFWEEKFNILSMGDFSREYSMTMYWSSLTITKCGQQPWPSSSSQNSLEIFDTLIGVLVFATIIGSVGSVVTQMSQNVNTFREMMDGIKFYMKYRGVQSAIQERVLNCFLYLNSHNQLYDEEEILSLLPPRFQANIAANLHQDTLSKVALFQKCDQRFLQEIVMLVKQQVYSPNDYLCRKNEKAKEMFIVKKGTLTVIDDDTGAELDFLKENSTFGELSIIHVKGNLLGDRRSVSLRSVGYSDVYVLHQDDVTRLLQEYPEERSKLLENARRMLHARGLLETTELGEMCENGDDMDDETMLDLLSVDEQLIRLENIINSLDNELTQQVTSFSHVSGYFKKRVTALEEIYNSNKKLIRSDLYNGILQTEYDDQRVMLLS</sequence>
<dbReference type="Gene3D" id="1.10.287.630">
    <property type="entry name" value="Helix hairpin bin"/>
    <property type="match status" value="1"/>
</dbReference>
<dbReference type="Proteomes" id="UP000008068">
    <property type="component" value="Unassembled WGS sequence"/>
</dbReference>
<feature type="domain" description="Cyclic nucleotide-binding" evidence="11">
    <location>
        <begin position="566"/>
        <end position="689"/>
    </location>
</feature>
<keyword evidence="7" id="KW-1071">Ligand-gated ion channel</keyword>
<dbReference type="GO" id="GO:0005223">
    <property type="term" value="F:intracellularly cGMP-activated cation channel activity"/>
    <property type="evidence" value="ECO:0007669"/>
    <property type="project" value="TreeGrafter"/>
</dbReference>
<dbReference type="eggNOG" id="KOG0500">
    <property type="taxonomic scope" value="Eukaryota"/>
</dbReference>
<evidence type="ECO:0000256" key="7">
    <source>
        <dbReference type="ARBA" id="ARBA00023286"/>
    </source>
</evidence>
<dbReference type="GO" id="GO:0005222">
    <property type="term" value="F:intracellularly cAMP-activated cation channel activity"/>
    <property type="evidence" value="ECO:0007669"/>
    <property type="project" value="TreeGrafter"/>
</dbReference>
<dbReference type="PANTHER" id="PTHR45638:SF10">
    <property type="entry name" value="CYCLIC NUCLEOTIDE-BINDING DOMAIN-CONTAINING PROTEIN"/>
    <property type="match status" value="1"/>
</dbReference>
<evidence type="ECO:0000256" key="10">
    <source>
        <dbReference type="SAM" id="Phobius"/>
    </source>
</evidence>
<dbReference type="STRING" id="135651.G0MZY9"/>
<dbReference type="InterPro" id="IPR014710">
    <property type="entry name" value="RmlC-like_jellyroll"/>
</dbReference>
<dbReference type="CDD" id="cd00038">
    <property type="entry name" value="CAP_ED"/>
    <property type="match status" value="1"/>
</dbReference>
<evidence type="ECO:0000313" key="12">
    <source>
        <dbReference type="EMBL" id="EGT48580.1"/>
    </source>
</evidence>
<feature type="transmembrane region" description="Helical" evidence="10">
    <location>
        <begin position="238"/>
        <end position="260"/>
    </location>
</feature>
<dbReference type="PANTHER" id="PTHR45638">
    <property type="entry name" value="CYCLIC NUCLEOTIDE-GATED CATION CHANNEL SUBUNIT A"/>
    <property type="match status" value="1"/>
</dbReference>
<feature type="transmembrane region" description="Helical" evidence="10">
    <location>
        <begin position="283"/>
        <end position="303"/>
    </location>
</feature>
<dbReference type="SMART" id="SM00100">
    <property type="entry name" value="cNMP"/>
    <property type="match status" value="1"/>
</dbReference>
<accession>G0MZY9</accession>
<reference evidence="13" key="1">
    <citation type="submission" date="2011-07" db="EMBL/GenBank/DDBJ databases">
        <authorList>
            <consortium name="Caenorhabditis brenneri Sequencing and Analysis Consortium"/>
            <person name="Wilson R.K."/>
        </authorList>
    </citation>
    <scope>NUCLEOTIDE SEQUENCE [LARGE SCALE GENOMIC DNA]</scope>
    <source>
        <strain evidence="13">PB2801</strain>
    </source>
</reference>
<evidence type="ECO:0000256" key="8">
    <source>
        <dbReference type="ARBA" id="ARBA00023303"/>
    </source>
</evidence>
<evidence type="ECO:0000256" key="9">
    <source>
        <dbReference type="SAM" id="MobiDB-lite"/>
    </source>
</evidence>
<dbReference type="FunFam" id="2.60.120.10:FF:000020">
    <property type="entry name" value="Cyclic nucleotide-gated channel beta 3"/>
    <property type="match status" value="1"/>
</dbReference>
<keyword evidence="2" id="KW-0813">Transport</keyword>
<dbReference type="InParanoid" id="G0MZY9"/>
<feature type="region of interest" description="Disordered" evidence="9">
    <location>
        <begin position="86"/>
        <end position="116"/>
    </location>
</feature>
<dbReference type="Gene3D" id="1.10.287.70">
    <property type="match status" value="1"/>
</dbReference>
<dbReference type="InterPro" id="IPR050866">
    <property type="entry name" value="CNG_cation_channel"/>
</dbReference>
<dbReference type="GO" id="GO:0017071">
    <property type="term" value="C:intracellular cyclic nucleotide activated cation channel complex"/>
    <property type="evidence" value="ECO:0007669"/>
    <property type="project" value="TreeGrafter"/>
</dbReference>
<dbReference type="AlphaFoldDB" id="G0MZY9"/>
<dbReference type="FunCoup" id="G0MZY9">
    <property type="interactions" value="3"/>
</dbReference>
<feature type="transmembrane region" description="Helical" evidence="10">
    <location>
        <begin position="203"/>
        <end position="226"/>
    </location>
</feature>
<dbReference type="GO" id="GO:0043025">
    <property type="term" value="C:neuronal cell body"/>
    <property type="evidence" value="ECO:0007669"/>
    <property type="project" value="EnsemblMetazoa"/>
</dbReference>
<dbReference type="SUPFAM" id="SSF81324">
    <property type="entry name" value="Voltage-gated potassium channels"/>
    <property type="match status" value="1"/>
</dbReference>
<feature type="region of interest" description="Disordered" evidence="9">
    <location>
        <begin position="133"/>
        <end position="167"/>
    </location>
</feature>
<feature type="compositionally biased region" description="Basic and acidic residues" evidence="9">
    <location>
        <begin position="134"/>
        <end position="147"/>
    </location>
</feature>
<evidence type="ECO:0000256" key="6">
    <source>
        <dbReference type="ARBA" id="ARBA00023136"/>
    </source>
</evidence>
<dbReference type="GO" id="GO:0030553">
    <property type="term" value="F:cGMP binding"/>
    <property type="evidence" value="ECO:0007669"/>
    <property type="project" value="TreeGrafter"/>
</dbReference>
<keyword evidence="4 10" id="KW-1133">Transmembrane helix</keyword>
<name>G0MZY9_CAEBE</name>
<feature type="compositionally biased region" description="Low complexity" evidence="9">
    <location>
        <begin position="96"/>
        <end position="110"/>
    </location>
</feature>
<gene>
    <name evidence="12" type="ORF">CAEBREN_02576</name>
</gene>
<evidence type="ECO:0000256" key="2">
    <source>
        <dbReference type="ARBA" id="ARBA00022448"/>
    </source>
</evidence>
<comment type="subcellular location">
    <subcellularLocation>
        <location evidence="1">Membrane</location>
        <topology evidence="1">Multi-pass membrane protein</topology>
    </subcellularLocation>
</comment>
<organism evidence="13">
    <name type="scientific">Caenorhabditis brenneri</name>
    <name type="common">Nematode worm</name>
    <dbReference type="NCBI Taxonomy" id="135651"/>
    <lineage>
        <taxon>Eukaryota</taxon>
        <taxon>Metazoa</taxon>
        <taxon>Ecdysozoa</taxon>
        <taxon>Nematoda</taxon>
        <taxon>Chromadorea</taxon>
        <taxon>Rhabditida</taxon>
        <taxon>Rhabditina</taxon>
        <taxon>Rhabditomorpha</taxon>
        <taxon>Rhabditoidea</taxon>
        <taxon>Rhabditidae</taxon>
        <taxon>Peloderinae</taxon>
        <taxon>Caenorhabditis</taxon>
    </lineage>
</organism>
<dbReference type="GO" id="GO:0005886">
    <property type="term" value="C:plasma membrane"/>
    <property type="evidence" value="ECO:0007669"/>
    <property type="project" value="TreeGrafter"/>
</dbReference>
<keyword evidence="6 10" id="KW-0472">Membrane</keyword>
<dbReference type="OrthoDB" id="421226at2759"/>
<dbReference type="FunFam" id="1.10.287.630:FF:000001">
    <property type="entry name" value="Cyclic nucleotide-gated channel alpha 3"/>
    <property type="match status" value="1"/>
</dbReference>
<feature type="region of interest" description="Disordered" evidence="9">
    <location>
        <begin position="1"/>
        <end position="62"/>
    </location>
</feature>
<dbReference type="Pfam" id="PF00027">
    <property type="entry name" value="cNMP_binding"/>
    <property type="match status" value="1"/>
</dbReference>
<dbReference type="OMA" id="WISAMEH"/>
<dbReference type="SUPFAM" id="SSF51206">
    <property type="entry name" value="cAMP-binding domain-like"/>
    <property type="match status" value="1"/>
</dbReference>
<feature type="transmembrane region" description="Helical" evidence="10">
    <location>
        <begin position="466"/>
        <end position="488"/>
    </location>
</feature>
<feature type="compositionally biased region" description="Low complexity" evidence="9">
    <location>
        <begin position="148"/>
        <end position="158"/>
    </location>
</feature>
<dbReference type="InterPro" id="IPR005821">
    <property type="entry name" value="Ion_trans_dom"/>
</dbReference>
<keyword evidence="13" id="KW-1185">Reference proteome</keyword>
<dbReference type="GO" id="GO:0044877">
    <property type="term" value="F:protein-containing complex binding"/>
    <property type="evidence" value="ECO:0007669"/>
    <property type="project" value="TreeGrafter"/>
</dbReference>
<keyword evidence="8" id="KW-0407">Ion channel</keyword>
<dbReference type="InterPro" id="IPR018490">
    <property type="entry name" value="cNMP-bd_dom_sf"/>
</dbReference>
<dbReference type="PROSITE" id="PS50042">
    <property type="entry name" value="CNMP_BINDING_3"/>
    <property type="match status" value="1"/>
</dbReference>
<feature type="compositionally biased region" description="Basic and acidic residues" evidence="9">
    <location>
        <begin position="23"/>
        <end position="41"/>
    </location>
</feature>
<dbReference type="InterPro" id="IPR000595">
    <property type="entry name" value="cNMP-bd_dom"/>
</dbReference>
<evidence type="ECO:0000259" key="11">
    <source>
        <dbReference type="PROSITE" id="PS50042"/>
    </source>
</evidence>
<feature type="transmembrane region" description="Helical" evidence="10">
    <location>
        <begin position="336"/>
        <end position="357"/>
    </location>
</feature>
<dbReference type="HOGENOM" id="CLU_005746_9_0_1"/>
<dbReference type="Pfam" id="PF00520">
    <property type="entry name" value="Ion_trans"/>
    <property type="match status" value="1"/>
</dbReference>
<keyword evidence="3 10" id="KW-0812">Transmembrane</keyword>
<keyword evidence="5" id="KW-0406">Ion transport</keyword>
<evidence type="ECO:0000256" key="5">
    <source>
        <dbReference type="ARBA" id="ARBA00023065"/>
    </source>
</evidence>
<evidence type="ECO:0000256" key="3">
    <source>
        <dbReference type="ARBA" id="ARBA00022692"/>
    </source>
</evidence>
<protein>
    <recommendedName>
        <fullName evidence="11">Cyclic nucleotide-binding domain-containing protein</fullName>
    </recommendedName>
</protein>
<evidence type="ECO:0000256" key="1">
    <source>
        <dbReference type="ARBA" id="ARBA00004141"/>
    </source>
</evidence>
<dbReference type="Gene3D" id="2.60.120.10">
    <property type="entry name" value="Jelly Rolls"/>
    <property type="match status" value="1"/>
</dbReference>
<dbReference type="EMBL" id="GL379823">
    <property type="protein sequence ID" value="EGT48580.1"/>
    <property type="molecule type" value="Genomic_DNA"/>
</dbReference>
<evidence type="ECO:0000313" key="13">
    <source>
        <dbReference type="Proteomes" id="UP000008068"/>
    </source>
</evidence>